<organism evidence="2 3">
    <name type="scientific">Alicyclobacillus acidocaldarius subsp. acidocaldarius (strain ATCC 27009 / DSM 446 / BCRC 14685 / JCM 5260 / KCTC 1825 / NBRC 15652 / NCIMB 11725 / NRRL B-14509 / 104-IA)</name>
    <name type="common">Bacillus acidocaldarius</name>
    <dbReference type="NCBI Taxonomy" id="521098"/>
    <lineage>
        <taxon>Bacteria</taxon>
        <taxon>Bacillati</taxon>
        <taxon>Bacillota</taxon>
        <taxon>Bacilli</taxon>
        <taxon>Bacillales</taxon>
        <taxon>Alicyclobacillaceae</taxon>
        <taxon>Alicyclobacillus</taxon>
    </lineage>
</organism>
<gene>
    <name evidence="2" type="ordered locus">Aaci_0269</name>
</gene>
<evidence type="ECO:0008006" key="4">
    <source>
        <dbReference type="Google" id="ProtNLM"/>
    </source>
</evidence>
<accession>C8WRC6</accession>
<evidence type="ECO:0000313" key="3">
    <source>
        <dbReference type="Proteomes" id="UP000001917"/>
    </source>
</evidence>
<name>C8WRC6_ALIAD</name>
<dbReference type="HOGENOM" id="CLU_357043_0_0_9"/>
<feature type="signal peptide" evidence="1">
    <location>
        <begin position="1"/>
        <end position="24"/>
    </location>
</feature>
<reference evidence="3" key="1">
    <citation type="submission" date="2009-09" db="EMBL/GenBank/DDBJ databases">
        <title>The complete chromosome of Alicyclobacillus acidocaldarius subsp. acidocaldarius DSM 446.</title>
        <authorList>
            <consortium name="US DOE Joint Genome Institute (JGI-PGF)"/>
            <person name="Lucas S."/>
            <person name="Copeland A."/>
            <person name="Lapidus A."/>
            <person name="Glavina del Rio T."/>
            <person name="Dalin E."/>
            <person name="Tice H."/>
            <person name="Bruce D."/>
            <person name="Goodwin L."/>
            <person name="Pitluck S."/>
            <person name="Kyrpides N."/>
            <person name="Mavromatis K."/>
            <person name="Ivanova N."/>
            <person name="Ovchinnikova G."/>
            <person name="Chertkov O."/>
            <person name="Sims D."/>
            <person name="Brettin T."/>
            <person name="Detter J.C."/>
            <person name="Han C."/>
            <person name="Larimer F."/>
            <person name="Land M."/>
            <person name="Hauser L."/>
            <person name="Markowitz V."/>
            <person name="Cheng J.-F."/>
            <person name="Hugenholtz P."/>
            <person name="Woyke T."/>
            <person name="Wu D."/>
            <person name="Pukall R."/>
            <person name="Klenk H.-P."/>
            <person name="Eisen J.A."/>
        </authorList>
    </citation>
    <scope>NUCLEOTIDE SEQUENCE [LARGE SCALE GENOMIC DNA]</scope>
    <source>
        <strain evidence="3">ATCC 27009 / DSM 446 / BCRC 14685 / JCM 5260 / KCTC 1825 / NBRC 15652 / NCIMB 11725 / NRRL B-14509 / 104-IA</strain>
    </source>
</reference>
<dbReference type="RefSeq" id="WP_012809705.1">
    <property type="nucleotide sequence ID" value="NC_013205.1"/>
</dbReference>
<feature type="chain" id="PRO_5002992916" description="Big-1 domain-containing protein" evidence="1">
    <location>
        <begin position="25"/>
        <end position="785"/>
    </location>
</feature>
<keyword evidence="3" id="KW-1185">Reference proteome</keyword>
<sequence>MKRTLSGIASAAIVLGAISPMAFADTSSSGLTPAHQVPIVVNGQILSNPYEMVGVDSGNQTAFFPIYYFDQALAKIGITATWNGATHTWALTDANISNPASVQVAGGVGTGNTTVTLNGTTIKMFNTQAAKDPAGGPVTTYMPAYYVGNILTALGINNSFNPNVGLVITTPQATSITLSQIAVTGQSVGTGTISSPAVVQNPSGGSLTLSTTVTDQNGNPVANQALTVSIYGQNVPSSVSSNGTTLSTSRISGGWSTTVSTNSQGVASLTISGLGAYKVVFGPSGAASAQSQTAYIGFTSTNGVITPQWSVTQNVSTPANPSNGVVPIVVALPYSNGKPQSGVQVTFRLYTQSPAVSGSPGAFFSTSSGQNISDTYTSQTVYNNGQGWQYTTYTDANGEAVVYVNDYNPDSNVYVTATAGGTTLTTTALSYTNPNAPAGSSPIAQIGLSTSVPYSTVEYPSSLSNLSGSSVVYVVPEGSSSGYSGLSGAQLNDVYTLNVSTGYITTINNVNVANVLGANGYGAGTPSTLQVSVWYNSSANAYQIYVDGYALNNPNNNNLNAWTNPYFSVGVSTGNAADTLTVTDQNGNKATASYVASPYPANAVAGVSPQNSTVSNAVNHSETVQLYVVDQNGNPVANAPVTLSYDNNENNLWITQVNGTTLTGSFNGVTEPTPIPLYTVSNLGYNYVYVPGVASWNSGSKTFTVYTNSTGWVSLTVQAGNVGYYSTGNTIAVSPAVPNGDTSTTVSVYSWTKPGVNPDTSTYGEAYLGLGAYNSNATQIGTLTW</sequence>
<keyword evidence="1" id="KW-0732">Signal</keyword>
<dbReference type="KEGG" id="aac:Aaci_0269"/>
<dbReference type="AlphaFoldDB" id="C8WRC6"/>
<reference evidence="2 3" key="2">
    <citation type="journal article" date="2010" name="Stand. Genomic Sci.">
        <title>Complete genome sequence of Alicyclobacillus acidocaldarius type strain (104-IA).</title>
        <authorList>
            <person name="Mavromatis K."/>
            <person name="Sikorski J."/>
            <person name="Lapidus A."/>
            <person name="Glavina Del Rio T."/>
            <person name="Copeland A."/>
            <person name="Tice H."/>
            <person name="Cheng J.F."/>
            <person name="Lucas S."/>
            <person name="Chen F."/>
            <person name="Nolan M."/>
            <person name="Bruce D."/>
            <person name="Goodwin L."/>
            <person name="Pitluck S."/>
            <person name="Ivanova N."/>
            <person name="Ovchinnikova G."/>
            <person name="Pati A."/>
            <person name="Chen A."/>
            <person name="Palaniappan K."/>
            <person name="Land M."/>
            <person name="Hauser L."/>
            <person name="Chang Y.J."/>
            <person name="Jeffries C.D."/>
            <person name="Chain P."/>
            <person name="Meincke L."/>
            <person name="Sims D."/>
            <person name="Chertkov O."/>
            <person name="Han C."/>
            <person name="Brettin T."/>
            <person name="Detter J.C."/>
            <person name="Wahrenburg C."/>
            <person name="Rohde M."/>
            <person name="Pukall R."/>
            <person name="Goker M."/>
            <person name="Bristow J."/>
            <person name="Eisen J.A."/>
            <person name="Markowitz V."/>
            <person name="Hugenholtz P."/>
            <person name="Klenk H.P."/>
            <person name="Kyrpides N.C."/>
        </authorList>
    </citation>
    <scope>NUCLEOTIDE SEQUENCE [LARGE SCALE GENOMIC DNA]</scope>
    <source>
        <strain evidence="3">ATCC 27009 / DSM 446 / BCRC 14685 / JCM 5260 / KCTC 1825 / NBRC 15652 / NCIMB 11725 / NRRL B-14509 / 104-IA</strain>
    </source>
</reference>
<evidence type="ECO:0000313" key="2">
    <source>
        <dbReference type="EMBL" id="ACV57331.1"/>
    </source>
</evidence>
<protein>
    <recommendedName>
        <fullName evidence="4">Big-1 domain-containing protein</fullName>
    </recommendedName>
</protein>
<proteinExistence type="predicted"/>
<dbReference type="eggNOG" id="COG3409">
    <property type="taxonomic scope" value="Bacteria"/>
</dbReference>
<dbReference type="EMBL" id="CP001727">
    <property type="protein sequence ID" value="ACV57331.1"/>
    <property type="molecule type" value="Genomic_DNA"/>
</dbReference>
<evidence type="ECO:0000256" key="1">
    <source>
        <dbReference type="SAM" id="SignalP"/>
    </source>
</evidence>
<dbReference type="Proteomes" id="UP000001917">
    <property type="component" value="Chromosome"/>
</dbReference>